<organism evidence="1 2">
    <name type="scientific">Puccinia sorghi</name>
    <dbReference type="NCBI Taxonomy" id="27349"/>
    <lineage>
        <taxon>Eukaryota</taxon>
        <taxon>Fungi</taxon>
        <taxon>Dikarya</taxon>
        <taxon>Basidiomycota</taxon>
        <taxon>Pucciniomycotina</taxon>
        <taxon>Pucciniomycetes</taxon>
        <taxon>Pucciniales</taxon>
        <taxon>Pucciniaceae</taxon>
        <taxon>Puccinia</taxon>
    </lineage>
</organism>
<dbReference type="Proteomes" id="UP000037035">
    <property type="component" value="Unassembled WGS sequence"/>
</dbReference>
<accession>A0A0L6UZZ8</accession>
<evidence type="ECO:0000313" key="1">
    <source>
        <dbReference type="EMBL" id="KNZ53425.1"/>
    </source>
</evidence>
<protein>
    <submittedName>
        <fullName evidence="1">Uncharacterized protein</fullName>
    </submittedName>
</protein>
<dbReference type="OrthoDB" id="2659729at2759"/>
<dbReference type="EMBL" id="LAVV01008213">
    <property type="protein sequence ID" value="KNZ53425.1"/>
    <property type="molecule type" value="Genomic_DNA"/>
</dbReference>
<dbReference type="AlphaFoldDB" id="A0A0L6UZZ8"/>
<name>A0A0L6UZZ8_9BASI</name>
<comment type="caution">
    <text evidence="1">The sequence shown here is derived from an EMBL/GenBank/DDBJ whole genome shotgun (WGS) entry which is preliminary data.</text>
</comment>
<keyword evidence="2" id="KW-1185">Reference proteome</keyword>
<proteinExistence type="predicted"/>
<reference evidence="1 2" key="1">
    <citation type="submission" date="2015-08" db="EMBL/GenBank/DDBJ databases">
        <title>Next Generation Sequencing and Analysis of the Genome of Puccinia sorghi L Schw, the Causal Agent of Maize Common Rust.</title>
        <authorList>
            <person name="Rochi L."/>
            <person name="Burguener G."/>
            <person name="Darino M."/>
            <person name="Turjanski A."/>
            <person name="Kreff E."/>
            <person name="Dieguez M.J."/>
            <person name="Sacco F."/>
        </authorList>
    </citation>
    <scope>NUCLEOTIDE SEQUENCE [LARGE SCALE GENOMIC DNA]</scope>
    <source>
        <strain evidence="1 2">RO10H11247</strain>
    </source>
</reference>
<evidence type="ECO:0000313" key="2">
    <source>
        <dbReference type="Proteomes" id="UP000037035"/>
    </source>
</evidence>
<gene>
    <name evidence="1" type="ORF">VP01_323g2</name>
</gene>
<sequence length="74" mass="8733">MWSFAYRCAIWISNRIPNTRTKSLTLLKIWSGNDRLSQQLYPFGIKAPIHIMIFSNSDEHLKILRQNLEKCLLV</sequence>
<dbReference type="VEuPathDB" id="FungiDB:VP01_323g2"/>